<dbReference type="Gene3D" id="3.40.50.1820">
    <property type="entry name" value="alpha/beta hydrolase"/>
    <property type="match status" value="1"/>
</dbReference>
<keyword evidence="1 4" id="KW-0378">Hydrolase</keyword>
<feature type="signal peptide" evidence="2">
    <location>
        <begin position="1"/>
        <end position="22"/>
    </location>
</feature>
<dbReference type="Pfam" id="PF00326">
    <property type="entry name" value="Peptidase_S9"/>
    <property type="match status" value="1"/>
</dbReference>
<name>A0ABU9IGI3_9SPHN</name>
<evidence type="ECO:0000313" key="5">
    <source>
        <dbReference type="Proteomes" id="UP001497045"/>
    </source>
</evidence>
<sequence>MNLFRPALLATALTLPLTPALARDMTPEDVARIENTGTIAVSRDGNHIAYTRVYYPDVTRGEDNGSSRQQLFLADGAMDVRAYLPEDMSVSSIGFTPDGSMITFLWADSGDDRALWGVPVEGGAYRKLAGVEDARVLGYSFSPDGSVVYLRTSAAPDNAREEEEDAGFDAVVYEEEFQFNRVFAALIHDDGIDEDPREIEVEGQVLSFEVAPNGEFAVYTSAPTPLIDDQYTSQRPHILNFATGESIEVMTPGKLGDIEISPDGMSLSLIAGVDENDPAATTLHLVDTLTGEYRALNEGAAEAAVDAEWMADGRLAVAVHVGAQSLLRFYDDSGNEAGEYDPDGLILTSVEQGGNRLLVEANSPMHPNEMFAFNNGEFTRWTDHNPWLAEIDFGEQRTLTYEATDGQQIEGVLILPVDGIPGGGAPLIMDVHGGPESHESNGWVTNYGGPGQVAAGAGYAVFLPNYRGSTGYGVDFAKQHQGNYTDPEFRDLVDAKFALVEMGIADPERVGITGGSYGGYATAWSSTYNSEHFAAGVMFVGISNQISKVGTGDIPMEMFLVHARQWPWEDWQHFLEVSPIYYADRADTPLLIMGGLDDTRVDPGQSVELYRNISLRRPDTPLRLVQYPGEGHGNSRAAARYDYNLRMMEWFDTYLMTGDRDAPLPPTRPELQIEE</sequence>
<dbReference type="SUPFAM" id="SSF53474">
    <property type="entry name" value="alpha/beta-Hydrolases"/>
    <property type="match status" value="1"/>
</dbReference>
<accession>A0ABU9IGI3</accession>
<dbReference type="SUPFAM" id="SSF82171">
    <property type="entry name" value="DPP6 N-terminal domain-like"/>
    <property type="match status" value="1"/>
</dbReference>
<organism evidence="4 5">
    <name type="scientific">Aurantiacibacter gilvus</name>
    <dbReference type="NCBI Taxonomy" id="3139141"/>
    <lineage>
        <taxon>Bacteria</taxon>
        <taxon>Pseudomonadati</taxon>
        <taxon>Pseudomonadota</taxon>
        <taxon>Alphaproteobacteria</taxon>
        <taxon>Sphingomonadales</taxon>
        <taxon>Erythrobacteraceae</taxon>
        <taxon>Aurantiacibacter</taxon>
    </lineage>
</organism>
<reference evidence="4 5" key="1">
    <citation type="submission" date="2024-04" db="EMBL/GenBank/DDBJ databases">
        <title>Aurantiacibacter sp. DGU6 16S ribosomal RNA gene Genome sequencing and assembly.</title>
        <authorList>
            <person name="Park S."/>
        </authorList>
    </citation>
    <scope>NUCLEOTIDE SEQUENCE [LARGE SCALE GENOMIC DNA]</scope>
    <source>
        <strain evidence="4 5">DGU6</strain>
    </source>
</reference>
<keyword evidence="2" id="KW-0732">Signal</keyword>
<dbReference type="Gene3D" id="2.120.10.30">
    <property type="entry name" value="TolB, C-terminal domain"/>
    <property type="match status" value="1"/>
</dbReference>
<dbReference type="EC" id="3.4.-.-" evidence="4"/>
<dbReference type="EMBL" id="JBBYHV010000002">
    <property type="protein sequence ID" value="MEL1251262.1"/>
    <property type="molecule type" value="Genomic_DNA"/>
</dbReference>
<feature type="chain" id="PRO_5046985493" evidence="2">
    <location>
        <begin position="23"/>
        <end position="675"/>
    </location>
</feature>
<comment type="caution">
    <text evidence="4">The sequence shown here is derived from an EMBL/GenBank/DDBJ whole genome shotgun (WGS) entry which is preliminary data.</text>
</comment>
<dbReference type="InterPro" id="IPR029058">
    <property type="entry name" value="AB_hydrolase_fold"/>
</dbReference>
<dbReference type="PANTHER" id="PTHR42776:SF27">
    <property type="entry name" value="DIPEPTIDYL PEPTIDASE FAMILY MEMBER 6"/>
    <property type="match status" value="1"/>
</dbReference>
<evidence type="ECO:0000256" key="2">
    <source>
        <dbReference type="SAM" id="SignalP"/>
    </source>
</evidence>
<dbReference type="GO" id="GO:0016787">
    <property type="term" value="F:hydrolase activity"/>
    <property type="evidence" value="ECO:0007669"/>
    <property type="project" value="UniProtKB-KW"/>
</dbReference>
<gene>
    <name evidence="4" type="ORF">AAEO60_11320</name>
</gene>
<evidence type="ECO:0000313" key="4">
    <source>
        <dbReference type="EMBL" id="MEL1251262.1"/>
    </source>
</evidence>
<dbReference type="RefSeq" id="WP_341673821.1">
    <property type="nucleotide sequence ID" value="NZ_JBBYHV010000002.1"/>
</dbReference>
<evidence type="ECO:0000256" key="1">
    <source>
        <dbReference type="ARBA" id="ARBA00022801"/>
    </source>
</evidence>
<evidence type="ECO:0000259" key="3">
    <source>
        <dbReference type="Pfam" id="PF00326"/>
    </source>
</evidence>
<keyword evidence="5" id="KW-1185">Reference proteome</keyword>
<dbReference type="Proteomes" id="UP001497045">
    <property type="component" value="Unassembled WGS sequence"/>
</dbReference>
<protein>
    <submittedName>
        <fullName evidence="4">S9 family peptidase</fullName>
        <ecNumber evidence="4">3.4.-.-</ecNumber>
    </submittedName>
</protein>
<dbReference type="InterPro" id="IPR001375">
    <property type="entry name" value="Peptidase_S9_cat"/>
</dbReference>
<feature type="domain" description="Peptidase S9 prolyl oligopeptidase catalytic" evidence="3">
    <location>
        <begin position="452"/>
        <end position="655"/>
    </location>
</feature>
<dbReference type="PANTHER" id="PTHR42776">
    <property type="entry name" value="SERINE PEPTIDASE S9 FAMILY MEMBER"/>
    <property type="match status" value="1"/>
</dbReference>
<proteinExistence type="predicted"/>
<dbReference type="InterPro" id="IPR011042">
    <property type="entry name" value="6-blade_b-propeller_TolB-like"/>
</dbReference>